<sequence length="157" mass="17426">MDLQVQIQSLIDNAPQDGITPQLVAAIATELIQIARRLHFTQYYILRNQDGEWVLTTLSNRKDGQLQKRVIYAYPTLQDVSTTSGVGFDPQMIAAPIGVIEILFQMVALQPVDSIIFFDTPGTTASAVEIKRSLIQSIIESSLQQNRRSSDIPPDIA</sequence>
<gene>
    <name evidence="1" type="ORF">NIES267_43630</name>
</gene>
<organism evidence="1 2">
    <name type="scientific">Calothrix parasitica NIES-267</name>
    <dbReference type="NCBI Taxonomy" id="1973488"/>
    <lineage>
        <taxon>Bacteria</taxon>
        <taxon>Bacillati</taxon>
        <taxon>Cyanobacteriota</taxon>
        <taxon>Cyanophyceae</taxon>
        <taxon>Nostocales</taxon>
        <taxon>Calotrichaceae</taxon>
        <taxon>Calothrix</taxon>
    </lineage>
</organism>
<dbReference type="Proteomes" id="UP000218418">
    <property type="component" value="Chromosome"/>
</dbReference>
<proteinExistence type="predicted"/>
<accession>A0A1Z4LUD4</accession>
<evidence type="ECO:0000313" key="1">
    <source>
        <dbReference type="EMBL" id="BAY84865.1"/>
    </source>
</evidence>
<keyword evidence="2" id="KW-1185">Reference proteome</keyword>
<protein>
    <submittedName>
        <fullName evidence="1">Uncharacterized protein</fullName>
    </submittedName>
</protein>
<reference evidence="1 2" key="1">
    <citation type="submission" date="2017-06" db="EMBL/GenBank/DDBJ databases">
        <title>Genome sequencing of cyanobaciteial culture collection at National Institute for Environmental Studies (NIES).</title>
        <authorList>
            <person name="Hirose Y."/>
            <person name="Shimura Y."/>
            <person name="Fujisawa T."/>
            <person name="Nakamura Y."/>
            <person name="Kawachi M."/>
        </authorList>
    </citation>
    <scope>NUCLEOTIDE SEQUENCE [LARGE SCALE GENOMIC DNA]</scope>
    <source>
        <strain evidence="1 2">NIES-267</strain>
    </source>
</reference>
<dbReference type="OrthoDB" id="529355at2"/>
<evidence type="ECO:0000313" key="2">
    <source>
        <dbReference type="Proteomes" id="UP000218418"/>
    </source>
</evidence>
<name>A0A1Z4LUD4_9CYAN</name>
<dbReference type="AlphaFoldDB" id="A0A1Z4LUD4"/>
<dbReference type="EMBL" id="AP018227">
    <property type="protein sequence ID" value="BAY84865.1"/>
    <property type="molecule type" value="Genomic_DNA"/>
</dbReference>